<dbReference type="GO" id="GO:0006351">
    <property type="term" value="P:DNA-templated transcription"/>
    <property type="evidence" value="ECO:0007669"/>
    <property type="project" value="UniProtKB-UniRule"/>
</dbReference>
<evidence type="ECO:0000313" key="12">
    <source>
        <dbReference type="Proteomes" id="UP000053681"/>
    </source>
</evidence>
<dbReference type="SUPFAM" id="SSF63562">
    <property type="entry name" value="RPB6/omega subunit-like"/>
    <property type="match status" value="1"/>
</dbReference>
<dbReference type="GO" id="GO:0003677">
    <property type="term" value="F:DNA binding"/>
    <property type="evidence" value="ECO:0007669"/>
    <property type="project" value="UniProtKB-UniRule"/>
</dbReference>
<dbReference type="InterPro" id="IPR003716">
    <property type="entry name" value="DNA-dir_RNA_pol_omega"/>
</dbReference>
<evidence type="ECO:0000256" key="3">
    <source>
        <dbReference type="ARBA" id="ARBA00013725"/>
    </source>
</evidence>
<comment type="caution">
    <text evidence="11">The sequence shown here is derived from an EMBL/GenBank/DDBJ whole genome shotgun (WGS) entry which is preliminary data.</text>
</comment>
<dbReference type="GO" id="GO:0000428">
    <property type="term" value="C:DNA-directed RNA polymerase complex"/>
    <property type="evidence" value="ECO:0007669"/>
    <property type="project" value="UniProtKB-KW"/>
</dbReference>
<keyword evidence="4 10" id="KW-0240">DNA-directed RNA polymerase</keyword>
<comment type="subunit">
    <text evidence="10">The RNAP catalytic core consists of 2 alpha, 1 beta, 1 beta' and 1 omega subunit. When a sigma factor is associated with the core the holoenzyme is formed, which can initiate transcription.</text>
</comment>
<organism evidence="11 12">
    <name type="scientific">Priestia veravalensis</name>
    <dbReference type="NCBI Taxonomy" id="1414648"/>
    <lineage>
        <taxon>Bacteria</taxon>
        <taxon>Bacillati</taxon>
        <taxon>Bacillota</taxon>
        <taxon>Bacilli</taxon>
        <taxon>Bacillales</taxon>
        <taxon>Bacillaceae</taxon>
        <taxon>Priestia</taxon>
    </lineage>
</organism>
<dbReference type="EC" id="2.7.7.6" evidence="2 10"/>
<dbReference type="SMART" id="SM01409">
    <property type="entry name" value="RNA_pol_Rpb6"/>
    <property type="match status" value="1"/>
</dbReference>
<keyword evidence="12" id="KW-1185">Reference proteome</keyword>
<comment type="similarity">
    <text evidence="1 10">Belongs to the RNA polymerase subunit omega family.</text>
</comment>
<dbReference type="PANTHER" id="PTHR34476">
    <property type="entry name" value="DNA-DIRECTED RNA POLYMERASE SUBUNIT OMEGA"/>
    <property type="match status" value="1"/>
</dbReference>
<sequence>MLYPSIDSLMQRLDSKYTLVTVAAKRARQLQMHNDTTIQRPVSHKLVGCALEEINSEQLTYTHVPSKDENEER</sequence>
<evidence type="ECO:0000256" key="1">
    <source>
        <dbReference type="ARBA" id="ARBA00006711"/>
    </source>
</evidence>
<evidence type="ECO:0000313" key="11">
    <source>
        <dbReference type="EMBL" id="KSU89716.1"/>
    </source>
</evidence>
<dbReference type="InterPro" id="IPR036161">
    <property type="entry name" value="RPB6/omega-like_sf"/>
</dbReference>
<reference evidence="11 12" key="1">
    <citation type="submission" date="2015-11" db="EMBL/GenBank/DDBJ databases">
        <title>Bacillus caseinolyticus sp nov.</title>
        <authorList>
            <person name="Dastager S.G."/>
            <person name="Mawlankar R."/>
        </authorList>
    </citation>
    <scope>NUCLEOTIDE SEQUENCE [LARGE SCALE GENOMIC DNA]</scope>
    <source>
        <strain evidence="11 12">SGD-V-76</strain>
    </source>
</reference>
<evidence type="ECO:0000256" key="2">
    <source>
        <dbReference type="ARBA" id="ARBA00012418"/>
    </source>
</evidence>
<evidence type="ECO:0000256" key="4">
    <source>
        <dbReference type="ARBA" id="ARBA00022478"/>
    </source>
</evidence>
<dbReference type="GeneID" id="93683446"/>
<evidence type="ECO:0000256" key="9">
    <source>
        <dbReference type="ARBA" id="ARBA00048552"/>
    </source>
</evidence>
<dbReference type="GO" id="GO:0003899">
    <property type="term" value="F:DNA-directed RNA polymerase activity"/>
    <property type="evidence" value="ECO:0007669"/>
    <property type="project" value="UniProtKB-UniRule"/>
</dbReference>
<dbReference type="AlphaFoldDB" id="A0A0V8JRP1"/>
<dbReference type="RefSeq" id="WP_025909041.1">
    <property type="nucleotide sequence ID" value="NZ_KQ758627.1"/>
</dbReference>
<protein>
    <recommendedName>
        <fullName evidence="3 10">DNA-directed RNA polymerase subunit omega</fullName>
        <shortName evidence="10">RNAP omega subunit</shortName>
        <ecNumber evidence="2 10">2.7.7.6</ecNumber>
    </recommendedName>
    <alternativeName>
        <fullName evidence="10">RNA polymerase omega subunit</fullName>
    </alternativeName>
    <alternativeName>
        <fullName evidence="8 10">Transcriptase subunit omega</fullName>
    </alternativeName>
</protein>
<dbReference type="Proteomes" id="UP000053681">
    <property type="component" value="Unassembled WGS sequence"/>
</dbReference>
<keyword evidence="6 10" id="KW-0548">Nucleotidyltransferase</keyword>
<comment type="function">
    <text evidence="10">Promotes RNA polymerase assembly. Latches the N- and C-terminal regions of the beta' subunit thereby facilitating its interaction with the beta and alpha subunits.</text>
</comment>
<dbReference type="NCBIfam" id="TIGR00690">
    <property type="entry name" value="rpoZ"/>
    <property type="match status" value="1"/>
</dbReference>
<dbReference type="EMBL" id="LNQP01000002">
    <property type="protein sequence ID" value="KSU89716.1"/>
    <property type="molecule type" value="Genomic_DNA"/>
</dbReference>
<evidence type="ECO:0000256" key="8">
    <source>
        <dbReference type="ARBA" id="ARBA00029924"/>
    </source>
</evidence>
<dbReference type="Gene3D" id="3.90.940.10">
    <property type="match status" value="1"/>
</dbReference>
<dbReference type="PANTHER" id="PTHR34476:SF1">
    <property type="entry name" value="DNA-DIRECTED RNA POLYMERASE SUBUNIT OMEGA"/>
    <property type="match status" value="1"/>
</dbReference>
<evidence type="ECO:0000256" key="5">
    <source>
        <dbReference type="ARBA" id="ARBA00022679"/>
    </source>
</evidence>
<accession>A0A0V8JRP1</accession>
<dbReference type="Pfam" id="PF01192">
    <property type="entry name" value="RNA_pol_Rpb6"/>
    <property type="match status" value="1"/>
</dbReference>
<dbReference type="InterPro" id="IPR006110">
    <property type="entry name" value="Pol_omega/Rpo6/RPB6"/>
</dbReference>
<proteinExistence type="inferred from homology"/>
<evidence type="ECO:0000256" key="10">
    <source>
        <dbReference type="HAMAP-Rule" id="MF_00366"/>
    </source>
</evidence>
<name>A0A0V8JRP1_9BACI</name>
<keyword evidence="7 10" id="KW-0804">Transcription</keyword>
<evidence type="ECO:0000256" key="6">
    <source>
        <dbReference type="ARBA" id="ARBA00022695"/>
    </source>
</evidence>
<evidence type="ECO:0000256" key="7">
    <source>
        <dbReference type="ARBA" id="ARBA00023163"/>
    </source>
</evidence>
<keyword evidence="5 10" id="KW-0808">Transferase</keyword>
<dbReference type="HAMAP" id="MF_00366">
    <property type="entry name" value="RNApol_bact_RpoZ"/>
    <property type="match status" value="1"/>
</dbReference>
<comment type="catalytic activity">
    <reaction evidence="9 10">
        <text>RNA(n) + a ribonucleoside 5'-triphosphate = RNA(n+1) + diphosphate</text>
        <dbReference type="Rhea" id="RHEA:21248"/>
        <dbReference type="Rhea" id="RHEA-COMP:14527"/>
        <dbReference type="Rhea" id="RHEA-COMP:17342"/>
        <dbReference type="ChEBI" id="CHEBI:33019"/>
        <dbReference type="ChEBI" id="CHEBI:61557"/>
        <dbReference type="ChEBI" id="CHEBI:140395"/>
        <dbReference type="EC" id="2.7.7.6"/>
    </reaction>
</comment>
<gene>
    <name evidence="10" type="primary">rpoZ</name>
    <name evidence="11" type="ORF">AS180_01050</name>
</gene>